<feature type="transmembrane region" description="Helical" evidence="1">
    <location>
        <begin position="20"/>
        <end position="39"/>
    </location>
</feature>
<dbReference type="AlphaFoldDB" id="A0A0K2SWL0"/>
<organism evidence="2">
    <name type="scientific">Lepeophtheirus salmonis</name>
    <name type="common">Salmon louse</name>
    <name type="synonym">Caligus salmonis</name>
    <dbReference type="NCBI Taxonomy" id="72036"/>
    <lineage>
        <taxon>Eukaryota</taxon>
        <taxon>Metazoa</taxon>
        <taxon>Ecdysozoa</taxon>
        <taxon>Arthropoda</taxon>
        <taxon>Crustacea</taxon>
        <taxon>Multicrustacea</taxon>
        <taxon>Hexanauplia</taxon>
        <taxon>Copepoda</taxon>
        <taxon>Siphonostomatoida</taxon>
        <taxon>Caligidae</taxon>
        <taxon>Lepeophtheirus</taxon>
    </lineage>
</organism>
<sequence length="40" mass="4880">MKNFNHFLQFAYPSYVVLCYPHFFSLLIAFLDFLIFLIFV</sequence>
<proteinExistence type="predicted"/>
<keyword evidence="1" id="KW-0812">Transmembrane</keyword>
<name>A0A0K2SWL0_LEPSM</name>
<evidence type="ECO:0000256" key="1">
    <source>
        <dbReference type="SAM" id="Phobius"/>
    </source>
</evidence>
<protein>
    <submittedName>
        <fullName evidence="2">Uncharacterized protein</fullName>
    </submittedName>
</protein>
<dbReference type="EMBL" id="HACA01000519">
    <property type="protein sequence ID" value="CDW17880.1"/>
    <property type="molecule type" value="Transcribed_RNA"/>
</dbReference>
<keyword evidence="1" id="KW-0472">Membrane</keyword>
<keyword evidence="1" id="KW-1133">Transmembrane helix</keyword>
<accession>A0A0K2SWL0</accession>
<reference evidence="2" key="1">
    <citation type="submission" date="2014-05" db="EMBL/GenBank/DDBJ databases">
        <authorList>
            <person name="Chronopoulou M."/>
        </authorList>
    </citation>
    <scope>NUCLEOTIDE SEQUENCE</scope>
    <source>
        <tissue evidence="2">Whole organism</tissue>
    </source>
</reference>
<evidence type="ECO:0000313" key="2">
    <source>
        <dbReference type="EMBL" id="CDW17880.1"/>
    </source>
</evidence>